<proteinExistence type="predicted"/>
<sequence length="165" mass="17739">MSGAALAAAASFGLNFANSLIQTNSQIKQLKQQAALKNLEGDIYESNAAAQANADAYNEDMDRKARDLELSRLRATTAQSGVSGGTMIDVQMRSEQEAELDNMMARYNNHTAYVATMYEAQKTRSEAQQLLANAKSMKKHRWLNAFISGASGAMGTASAGGMFNS</sequence>
<accession>A0A8S5REF0</accession>
<reference evidence="2" key="1">
    <citation type="journal article" date="2021" name="Proc. Natl. Acad. Sci. U.S.A.">
        <title>A Catalog of Tens of Thousands of Viruses from Human Metagenomes Reveals Hidden Associations with Chronic Diseases.</title>
        <authorList>
            <person name="Tisza M.J."/>
            <person name="Buck C.B."/>
        </authorList>
    </citation>
    <scope>NUCLEOTIDE SEQUENCE</scope>
    <source>
        <strain evidence="2">Ctd0M1</strain>
    </source>
</reference>
<evidence type="ECO:0000313" key="2">
    <source>
        <dbReference type="EMBL" id="DAE29445.1"/>
    </source>
</evidence>
<dbReference type="EMBL" id="BK059094">
    <property type="protein sequence ID" value="DAE29445.1"/>
    <property type="molecule type" value="Genomic_DNA"/>
</dbReference>
<keyword evidence="1" id="KW-0175">Coiled coil</keyword>
<evidence type="ECO:0000256" key="1">
    <source>
        <dbReference type="SAM" id="Coils"/>
    </source>
</evidence>
<feature type="coiled-coil region" evidence="1">
    <location>
        <begin position="20"/>
        <end position="67"/>
    </location>
</feature>
<organism evidence="2">
    <name type="scientific">virus sp. ctd0M1</name>
    <dbReference type="NCBI Taxonomy" id="2827993"/>
    <lineage>
        <taxon>Viruses</taxon>
    </lineage>
</organism>
<name>A0A8S5REF0_9VIRU</name>
<protein>
    <submittedName>
        <fullName evidence="2">Uncharacterized protein</fullName>
    </submittedName>
</protein>